<evidence type="ECO:0000256" key="8">
    <source>
        <dbReference type="ARBA" id="ARBA00038425"/>
    </source>
</evidence>
<evidence type="ECO:0000256" key="11">
    <source>
        <dbReference type="SAM" id="MobiDB-lite"/>
    </source>
</evidence>
<keyword evidence="7 9" id="KW-0539">Nucleus</keyword>
<dbReference type="AlphaFoldDB" id="A0A3B4ZSH1"/>
<feature type="compositionally biased region" description="Basic and acidic residues" evidence="11">
    <location>
        <begin position="45"/>
        <end position="59"/>
    </location>
</feature>
<dbReference type="InterPro" id="IPR001356">
    <property type="entry name" value="HD"/>
</dbReference>
<proteinExistence type="inferred from homology"/>
<evidence type="ECO:0000256" key="3">
    <source>
        <dbReference type="ARBA" id="ARBA00023015"/>
    </source>
</evidence>
<evidence type="ECO:0000256" key="10">
    <source>
        <dbReference type="RuleBase" id="RU000682"/>
    </source>
</evidence>
<keyword evidence="6" id="KW-0804">Transcription</keyword>
<dbReference type="InterPro" id="IPR050674">
    <property type="entry name" value="Msh_Homeobox_Regulators"/>
</dbReference>
<dbReference type="SMART" id="SM00389">
    <property type="entry name" value="HOX"/>
    <property type="match status" value="1"/>
</dbReference>
<keyword evidence="3" id="KW-0805">Transcription regulation</keyword>
<dbReference type="Pfam" id="PF00046">
    <property type="entry name" value="Homeodomain"/>
    <property type="match status" value="1"/>
</dbReference>
<dbReference type="STRING" id="144197.ENSSPAP00000011205"/>
<dbReference type="PANTHER" id="PTHR24338">
    <property type="entry name" value="HOMEOBOX PROTEIN MSX"/>
    <property type="match status" value="1"/>
</dbReference>
<dbReference type="PRINTS" id="PR00024">
    <property type="entry name" value="HOMEOBOX"/>
</dbReference>
<dbReference type="InterPro" id="IPR009057">
    <property type="entry name" value="Homeodomain-like_sf"/>
</dbReference>
<dbReference type="PROSITE" id="PS00027">
    <property type="entry name" value="HOMEOBOX_1"/>
    <property type="match status" value="1"/>
</dbReference>
<dbReference type="Gene3D" id="1.10.10.60">
    <property type="entry name" value="Homeodomain-like"/>
    <property type="match status" value="1"/>
</dbReference>
<evidence type="ECO:0000256" key="2">
    <source>
        <dbReference type="ARBA" id="ARBA00022473"/>
    </source>
</evidence>
<organism evidence="13">
    <name type="scientific">Stegastes partitus</name>
    <name type="common">bicolor damselfish</name>
    <dbReference type="NCBI Taxonomy" id="144197"/>
    <lineage>
        <taxon>Eukaryota</taxon>
        <taxon>Metazoa</taxon>
        <taxon>Chordata</taxon>
        <taxon>Craniata</taxon>
        <taxon>Vertebrata</taxon>
        <taxon>Euteleostomi</taxon>
        <taxon>Actinopterygii</taxon>
        <taxon>Neopterygii</taxon>
        <taxon>Teleostei</taxon>
        <taxon>Neoteleostei</taxon>
        <taxon>Acanthomorphata</taxon>
        <taxon>Ovalentaria</taxon>
        <taxon>Pomacentridae</taxon>
        <taxon>Stegastes</taxon>
    </lineage>
</organism>
<evidence type="ECO:0000256" key="6">
    <source>
        <dbReference type="ARBA" id="ARBA00023163"/>
    </source>
</evidence>
<protein>
    <submittedName>
        <fullName evidence="13">Msh homeobox 2</fullName>
    </submittedName>
</protein>
<dbReference type="InterPro" id="IPR020479">
    <property type="entry name" value="HD_metazoa"/>
</dbReference>
<keyword evidence="2" id="KW-0217">Developmental protein</keyword>
<dbReference type="GO" id="GO:0000981">
    <property type="term" value="F:DNA-binding transcription factor activity, RNA polymerase II-specific"/>
    <property type="evidence" value="ECO:0007669"/>
    <property type="project" value="InterPro"/>
</dbReference>
<keyword evidence="5 9" id="KW-0371">Homeobox</keyword>
<comment type="subcellular location">
    <subcellularLocation>
        <location evidence="1 9 10">Nucleus</location>
    </subcellularLocation>
</comment>
<evidence type="ECO:0000256" key="4">
    <source>
        <dbReference type="ARBA" id="ARBA00023125"/>
    </source>
</evidence>
<dbReference type="SUPFAM" id="SSF46689">
    <property type="entry name" value="Homeodomain-like"/>
    <property type="match status" value="1"/>
</dbReference>
<evidence type="ECO:0000256" key="7">
    <source>
        <dbReference type="ARBA" id="ARBA00023242"/>
    </source>
</evidence>
<name>A0A3B4ZSH1_9TELE</name>
<dbReference type="PANTHER" id="PTHR24338:SF10">
    <property type="entry name" value="HOMEOBOX PROTEIN MSX-2"/>
    <property type="match status" value="1"/>
</dbReference>
<evidence type="ECO:0000256" key="9">
    <source>
        <dbReference type="PROSITE-ProRule" id="PRU00108"/>
    </source>
</evidence>
<feature type="region of interest" description="Disordered" evidence="11">
    <location>
        <begin position="1"/>
        <end position="93"/>
    </location>
</feature>
<feature type="DNA-binding region" description="Homeobox" evidence="9">
    <location>
        <begin position="121"/>
        <end position="180"/>
    </location>
</feature>
<dbReference type="GO" id="GO:0005634">
    <property type="term" value="C:nucleus"/>
    <property type="evidence" value="ECO:0007669"/>
    <property type="project" value="UniProtKB-SubCell"/>
</dbReference>
<dbReference type="PROSITE" id="PS50071">
    <property type="entry name" value="HOMEOBOX_2"/>
    <property type="match status" value="1"/>
</dbReference>
<dbReference type="Ensembl" id="ENSSPAT00000011402.1">
    <property type="protein sequence ID" value="ENSSPAP00000011205.1"/>
    <property type="gene ID" value="ENSSPAG00000008502.1"/>
</dbReference>
<comment type="similarity">
    <text evidence="8">Belongs to the Msh homeobox family.</text>
</comment>
<evidence type="ECO:0000313" key="13">
    <source>
        <dbReference type="Ensembl" id="ENSSPAP00000011205.1"/>
    </source>
</evidence>
<dbReference type="FunFam" id="1.10.10.60:FF:000134">
    <property type="entry name" value="Homeobox protein MSX-1"/>
    <property type="match status" value="1"/>
</dbReference>
<evidence type="ECO:0000259" key="12">
    <source>
        <dbReference type="PROSITE" id="PS50071"/>
    </source>
</evidence>
<dbReference type="GeneTree" id="ENSGT00940000164716"/>
<sequence length="253" mass="28026">TVKKNMSAPGDSRDEFSTDEDVEPARQKTRTAQVSRLPFSVEALMSDRRPLAATDREEGSYDLDDDGAHRSEEFSQQVVSIKSEPSEQGESPSWISSCIKMSTPARQVSPAVCSLRKHKTNRKPRTPFTTMQLLALERKFRQKQYLSIAERAEFSSSLTLSETQVKIWFQNRRAKAKRLQEAEVEKLKIAAGSKAVFYPGFSSLGLPLSSNVQAGSAAALYGLGCSYGRVPVHPAAHLAMYASQVGYSMFHLS</sequence>
<accession>A0A3B4ZSH1</accession>
<keyword evidence="4 9" id="KW-0238">DNA-binding</keyword>
<dbReference type="GO" id="GO:0043049">
    <property type="term" value="P:otic placode formation"/>
    <property type="evidence" value="ECO:0007669"/>
    <property type="project" value="UniProtKB-ARBA"/>
</dbReference>
<feature type="domain" description="Homeobox" evidence="12">
    <location>
        <begin position="119"/>
        <end position="179"/>
    </location>
</feature>
<evidence type="ECO:0000256" key="1">
    <source>
        <dbReference type="ARBA" id="ARBA00004123"/>
    </source>
</evidence>
<evidence type="ECO:0000256" key="5">
    <source>
        <dbReference type="ARBA" id="ARBA00023155"/>
    </source>
</evidence>
<dbReference type="GO" id="GO:0000977">
    <property type="term" value="F:RNA polymerase II transcription regulatory region sequence-specific DNA binding"/>
    <property type="evidence" value="ECO:0007669"/>
    <property type="project" value="TreeGrafter"/>
</dbReference>
<dbReference type="InterPro" id="IPR017970">
    <property type="entry name" value="Homeobox_CS"/>
</dbReference>
<reference evidence="13" key="1">
    <citation type="submission" date="2023-09" db="UniProtKB">
        <authorList>
            <consortium name="Ensembl"/>
        </authorList>
    </citation>
    <scope>IDENTIFICATION</scope>
</reference>
<dbReference type="CDD" id="cd00086">
    <property type="entry name" value="homeodomain"/>
    <property type="match status" value="1"/>
</dbReference>